<feature type="transmembrane region" description="Helical" evidence="2">
    <location>
        <begin position="160"/>
        <end position="181"/>
    </location>
</feature>
<keyword evidence="2" id="KW-0472">Membrane</keyword>
<dbReference type="Pfam" id="PF02519">
    <property type="entry name" value="Auxin_inducible"/>
    <property type="match status" value="1"/>
</dbReference>
<proteinExistence type="inferred from homology"/>
<comment type="similarity">
    <text evidence="1">Belongs to the ARG7 family.</text>
</comment>
<evidence type="ECO:0000313" key="4">
    <source>
        <dbReference type="Proteomes" id="UP000886885"/>
    </source>
</evidence>
<evidence type="ECO:0000256" key="1">
    <source>
        <dbReference type="ARBA" id="ARBA00006974"/>
    </source>
</evidence>
<keyword evidence="2" id="KW-1133">Transmembrane helix</keyword>
<protein>
    <recommendedName>
        <fullName evidence="5">SAUR family protein</fullName>
    </recommendedName>
</protein>
<keyword evidence="2" id="KW-0812">Transmembrane</keyword>
<accession>A0A8X7ZHS8</accession>
<dbReference type="Proteomes" id="UP000886885">
    <property type="component" value="Chromosome 6D"/>
</dbReference>
<evidence type="ECO:0000313" key="3">
    <source>
        <dbReference type="EMBL" id="KAG6769361.1"/>
    </source>
</evidence>
<dbReference type="PANTHER" id="PTHR31374:SF203">
    <property type="entry name" value="AUXIN-RESPONSIVE PROTEIN SAUR71-LIKE"/>
    <property type="match status" value="1"/>
</dbReference>
<organism evidence="3 4">
    <name type="scientific">Populus tomentosa</name>
    <name type="common">Chinese white poplar</name>
    <dbReference type="NCBI Taxonomy" id="118781"/>
    <lineage>
        <taxon>Eukaryota</taxon>
        <taxon>Viridiplantae</taxon>
        <taxon>Streptophyta</taxon>
        <taxon>Embryophyta</taxon>
        <taxon>Tracheophyta</taxon>
        <taxon>Spermatophyta</taxon>
        <taxon>Magnoliopsida</taxon>
        <taxon>eudicotyledons</taxon>
        <taxon>Gunneridae</taxon>
        <taxon>Pentapetalae</taxon>
        <taxon>rosids</taxon>
        <taxon>fabids</taxon>
        <taxon>Malpighiales</taxon>
        <taxon>Salicaceae</taxon>
        <taxon>Saliceae</taxon>
        <taxon>Populus</taxon>
    </lineage>
</organism>
<keyword evidence="4" id="KW-1185">Reference proteome</keyword>
<comment type="caution">
    <text evidence="3">The sequence shown here is derived from an EMBL/GenBank/DDBJ whole genome shotgun (WGS) entry which is preliminary data.</text>
</comment>
<dbReference type="OrthoDB" id="828805at2759"/>
<dbReference type="PANTHER" id="PTHR31374">
    <property type="entry name" value="AUXIN-INDUCED PROTEIN-LIKE-RELATED"/>
    <property type="match status" value="1"/>
</dbReference>
<name>A0A8X7ZHS8_POPTO</name>
<dbReference type="EMBL" id="JAAWWB010000012">
    <property type="protein sequence ID" value="KAG6769361.1"/>
    <property type="molecule type" value="Genomic_DNA"/>
</dbReference>
<reference evidence="3" key="1">
    <citation type="journal article" date="2020" name="bioRxiv">
        <title>Hybrid origin of Populus tomentosa Carr. identified through genome sequencing and phylogenomic analysis.</title>
        <authorList>
            <person name="An X."/>
            <person name="Gao K."/>
            <person name="Chen Z."/>
            <person name="Li J."/>
            <person name="Yang X."/>
            <person name="Yang X."/>
            <person name="Zhou J."/>
            <person name="Guo T."/>
            <person name="Zhao T."/>
            <person name="Huang S."/>
            <person name="Miao D."/>
            <person name="Khan W.U."/>
            <person name="Rao P."/>
            <person name="Ye M."/>
            <person name="Lei B."/>
            <person name="Liao W."/>
            <person name="Wang J."/>
            <person name="Ji L."/>
            <person name="Li Y."/>
            <person name="Guo B."/>
            <person name="Mustafa N.S."/>
            <person name="Li S."/>
            <person name="Yun Q."/>
            <person name="Keller S.R."/>
            <person name="Mao J."/>
            <person name="Zhang R."/>
            <person name="Strauss S.H."/>
        </authorList>
    </citation>
    <scope>NUCLEOTIDE SEQUENCE</scope>
    <source>
        <strain evidence="3">GM15</strain>
        <tissue evidence="3">Leaf</tissue>
    </source>
</reference>
<dbReference type="GO" id="GO:0009733">
    <property type="term" value="P:response to auxin"/>
    <property type="evidence" value="ECO:0007669"/>
    <property type="project" value="InterPro"/>
</dbReference>
<evidence type="ECO:0008006" key="5">
    <source>
        <dbReference type="Google" id="ProtNLM"/>
    </source>
</evidence>
<dbReference type="AlphaFoldDB" id="A0A8X7ZHS8"/>
<sequence length="186" mass="21417">MKVNKISQIVRFKLFIHRWKLRSLGTLRRSHQKSGALTKKTPPAGYLAVYVGMQEKRFLIPTRFLNMPVFVGLLKKTEEEFGFKCNGGLVLLCEVEFFEEVLRLLHKDEARFGKFGLEDYFKIVSCEVGFDSCKETTNVFTPLLEKARCLMGFNEMLLKLFPSSLMSGVFLASRLLFVLMMPELIS</sequence>
<evidence type="ECO:0000256" key="2">
    <source>
        <dbReference type="SAM" id="Phobius"/>
    </source>
</evidence>
<gene>
    <name evidence="3" type="ORF">POTOM_024992</name>
</gene>
<dbReference type="InterPro" id="IPR003676">
    <property type="entry name" value="SAUR_fam"/>
</dbReference>